<dbReference type="EMBL" id="CAJNOJ010000042">
    <property type="protein sequence ID" value="CAF0935949.1"/>
    <property type="molecule type" value="Genomic_DNA"/>
</dbReference>
<reference evidence="3" key="1">
    <citation type="submission" date="2021-02" db="EMBL/GenBank/DDBJ databases">
        <authorList>
            <person name="Nowell W R."/>
        </authorList>
    </citation>
    <scope>NUCLEOTIDE SEQUENCE</scope>
</reference>
<gene>
    <name evidence="2" type="ORF">EDS130_LOCUS11556</name>
    <name evidence="3" type="ORF">XAT740_LOCUS27237</name>
</gene>
<name>A0A815B7N7_ADIRI</name>
<evidence type="ECO:0000313" key="4">
    <source>
        <dbReference type="Proteomes" id="UP000663828"/>
    </source>
</evidence>
<proteinExistence type="predicted"/>
<keyword evidence="4" id="KW-1185">Reference proteome</keyword>
<dbReference type="Proteomes" id="UP000663852">
    <property type="component" value="Unassembled WGS sequence"/>
</dbReference>
<organism evidence="3 4">
    <name type="scientific">Adineta ricciae</name>
    <name type="common">Rotifer</name>
    <dbReference type="NCBI Taxonomy" id="249248"/>
    <lineage>
        <taxon>Eukaryota</taxon>
        <taxon>Metazoa</taxon>
        <taxon>Spiralia</taxon>
        <taxon>Gnathifera</taxon>
        <taxon>Rotifera</taxon>
        <taxon>Eurotatoria</taxon>
        <taxon>Bdelloidea</taxon>
        <taxon>Adinetida</taxon>
        <taxon>Adinetidae</taxon>
        <taxon>Adineta</taxon>
    </lineage>
</organism>
<evidence type="ECO:0000313" key="3">
    <source>
        <dbReference type="EMBL" id="CAF1269895.1"/>
    </source>
</evidence>
<evidence type="ECO:0000256" key="1">
    <source>
        <dbReference type="SAM" id="Phobius"/>
    </source>
</evidence>
<protein>
    <submittedName>
        <fullName evidence="3">Uncharacterized protein</fullName>
    </submittedName>
</protein>
<keyword evidence="1" id="KW-0812">Transmembrane</keyword>
<dbReference type="AlphaFoldDB" id="A0A815B7N7"/>
<comment type="caution">
    <text evidence="3">The sequence shown here is derived from an EMBL/GenBank/DDBJ whole genome shotgun (WGS) entry which is preliminary data.</text>
</comment>
<keyword evidence="1" id="KW-0472">Membrane</keyword>
<keyword evidence="1" id="KW-1133">Transmembrane helix</keyword>
<feature type="transmembrane region" description="Helical" evidence="1">
    <location>
        <begin position="215"/>
        <end position="240"/>
    </location>
</feature>
<sequence>MTTHRFKVTSVNELNRDKLASPPSELLPLIKVPNDTLTAPSVTSVNETTRPPMKLFNSVIEKLKSSSSTLDFMRRTDSSSLPVRNANSVTNLAIGAESEGGDSCYSTVHSNTLDTNSLRLPNKFLQELRSKRREIREKSKNMSIDERIALNRCRDDQEILRAQDIFDIHFESNENENLPANVFNENSQEEIRNKIFHELDRQRRRQFHKQRRQQVLGRALLMLITSILLFMGITLVYVVVNLYDHVGDVEKTFLDIEFVSIINDKTTDA</sequence>
<dbReference type="OrthoDB" id="10060666at2759"/>
<dbReference type="Proteomes" id="UP000663828">
    <property type="component" value="Unassembled WGS sequence"/>
</dbReference>
<evidence type="ECO:0000313" key="2">
    <source>
        <dbReference type="EMBL" id="CAF0935949.1"/>
    </source>
</evidence>
<accession>A0A815B7N7</accession>
<dbReference type="EMBL" id="CAJNOR010002261">
    <property type="protein sequence ID" value="CAF1269895.1"/>
    <property type="molecule type" value="Genomic_DNA"/>
</dbReference>